<dbReference type="Gene3D" id="3.40.50.1820">
    <property type="entry name" value="alpha/beta hydrolase"/>
    <property type="match status" value="1"/>
</dbReference>
<dbReference type="PANTHER" id="PTHR48081">
    <property type="entry name" value="AB HYDROLASE SUPERFAMILY PROTEIN C4A8.06C"/>
    <property type="match status" value="1"/>
</dbReference>
<evidence type="ECO:0000256" key="1">
    <source>
        <dbReference type="ARBA" id="ARBA00022801"/>
    </source>
</evidence>
<dbReference type="SUPFAM" id="SSF53474">
    <property type="entry name" value="alpha/beta-Hydrolases"/>
    <property type="match status" value="1"/>
</dbReference>
<comment type="caution">
    <text evidence="3">The sequence shown here is derived from an EMBL/GenBank/DDBJ whole genome shotgun (WGS) entry which is preliminary data.</text>
</comment>
<dbReference type="GO" id="GO:0016787">
    <property type="term" value="F:hydrolase activity"/>
    <property type="evidence" value="ECO:0007669"/>
    <property type="project" value="UniProtKB-KW"/>
</dbReference>
<reference evidence="3" key="1">
    <citation type="journal article" date="2014" name="Int. J. Syst. Evol. Microbiol.">
        <title>Complete genome sequence of Corynebacterium casei LMG S-19264T (=DSM 44701T), isolated from a smear-ripened cheese.</title>
        <authorList>
            <consortium name="US DOE Joint Genome Institute (JGI-PGF)"/>
            <person name="Walter F."/>
            <person name="Albersmeier A."/>
            <person name="Kalinowski J."/>
            <person name="Ruckert C."/>
        </authorList>
    </citation>
    <scope>NUCLEOTIDE SEQUENCE</scope>
    <source>
        <strain evidence="3">CGMCC 4.7306</strain>
    </source>
</reference>
<proteinExistence type="predicted"/>
<protein>
    <submittedName>
        <fullName evidence="3">Lipolytic protein</fullName>
    </submittedName>
</protein>
<accession>A0A917SGV2</accession>
<dbReference type="Proteomes" id="UP000613840">
    <property type="component" value="Unassembled WGS sequence"/>
</dbReference>
<dbReference type="RefSeq" id="WP_188897289.1">
    <property type="nucleotide sequence ID" value="NZ_BMMZ01000013.1"/>
</dbReference>
<name>A0A917SGV2_9ACTN</name>
<evidence type="ECO:0000313" key="4">
    <source>
        <dbReference type="Proteomes" id="UP000613840"/>
    </source>
</evidence>
<keyword evidence="1" id="KW-0378">Hydrolase</keyword>
<dbReference type="InterPro" id="IPR050300">
    <property type="entry name" value="GDXG_lipolytic_enzyme"/>
</dbReference>
<feature type="domain" description="Alpha/beta hydrolase fold-3" evidence="2">
    <location>
        <begin position="99"/>
        <end position="299"/>
    </location>
</feature>
<evidence type="ECO:0000313" key="3">
    <source>
        <dbReference type="EMBL" id="GGL78281.1"/>
    </source>
</evidence>
<reference evidence="3" key="2">
    <citation type="submission" date="2020-09" db="EMBL/GenBank/DDBJ databases">
        <authorList>
            <person name="Sun Q."/>
            <person name="Zhou Y."/>
        </authorList>
    </citation>
    <scope>NUCLEOTIDE SEQUENCE</scope>
    <source>
        <strain evidence="3">CGMCC 4.7306</strain>
    </source>
</reference>
<keyword evidence="4" id="KW-1185">Reference proteome</keyword>
<evidence type="ECO:0000259" key="2">
    <source>
        <dbReference type="Pfam" id="PF07859"/>
    </source>
</evidence>
<organism evidence="3 4">
    <name type="scientific">Microlunatus endophyticus</name>
    <dbReference type="NCBI Taxonomy" id="1716077"/>
    <lineage>
        <taxon>Bacteria</taxon>
        <taxon>Bacillati</taxon>
        <taxon>Actinomycetota</taxon>
        <taxon>Actinomycetes</taxon>
        <taxon>Propionibacteriales</taxon>
        <taxon>Propionibacteriaceae</taxon>
        <taxon>Microlunatus</taxon>
    </lineage>
</organism>
<gene>
    <name evidence="3" type="ORF">GCM10011575_40780</name>
</gene>
<dbReference type="AlphaFoldDB" id="A0A917SGV2"/>
<dbReference type="Pfam" id="PF07859">
    <property type="entry name" value="Abhydrolase_3"/>
    <property type="match status" value="1"/>
</dbReference>
<dbReference type="InterPro" id="IPR029058">
    <property type="entry name" value="AB_hydrolase_fold"/>
</dbReference>
<dbReference type="InterPro" id="IPR013094">
    <property type="entry name" value="AB_hydrolase_3"/>
</dbReference>
<sequence length="329" mass="35749">MTEPIQLDLNDPVTVWLTRIAEHGATLPGLRDPDTTVRRRALKELSDRLAVEFTAPSPSSVLISNRCIDRPETDHGTQGRLWLRRYLPADLTSPYPTQVWCHGGGFLLGSVDEIVNDRICAARAEATGLQILSVGYRLAPEDPYPASVEDLLLAYDTALQDPDLDVDSSRLGIGGISSGGYVAAVASVRIRDRGGPQPIHVALESPMLAFETSGDPSESFASDADLSFLGEVIVSFLPPAVRDAYALPMEIEDLSGLPPTLVISSEFDPLRDSTERYANRLREAGNAVDLIREPGHLHGSSVLTATSARSRDWQAHVRDVLRGAYRTDA</sequence>
<dbReference type="PANTHER" id="PTHR48081:SF8">
    <property type="entry name" value="ALPHA_BETA HYDROLASE FOLD-3 DOMAIN-CONTAINING PROTEIN-RELATED"/>
    <property type="match status" value="1"/>
</dbReference>
<dbReference type="EMBL" id="BMMZ01000013">
    <property type="protein sequence ID" value="GGL78281.1"/>
    <property type="molecule type" value="Genomic_DNA"/>
</dbReference>